<sequence>MSRWFENPDVDVANAEWAPWVRYTRVPPPEEWRDTGSVAAYTPEERVLSSAVHEAGHAVLYMAAGYQVNSITLDPAGDLRRYARAVVDYVPAEGPWLGFVLKDAAGERAEVRWLRETGLWTPGRAWAAERHAWHDRRHVDEIMRSCHGRELTFHGDHGDWGDYAWVMDRTDEALGRVWGQVMALAHFVAARRQVTGEEAARLTGL</sequence>
<accession>A0ABN0ZNS7</accession>
<dbReference type="SUPFAM" id="SSF140990">
    <property type="entry name" value="FtsH protease domain-like"/>
    <property type="match status" value="1"/>
</dbReference>
<dbReference type="RefSeq" id="WP_344087878.1">
    <property type="nucleotide sequence ID" value="NZ_BAAAHB010000011.1"/>
</dbReference>
<protein>
    <recommendedName>
        <fullName evidence="3">Peptidase M41 domain-containing protein</fullName>
    </recommendedName>
</protein>
<dbReference type="InterPro" id="IPR037219">
    <property type="entry name" value="Peptidase_M41-like"/>
</dbReference>
<proteinExistence type="predicted"/>
<dbReference type="Proteomes" id="UP001499895">
    <property type="component" value="Unassembled WGS sequence"/>
</dbReference>
<comment type="caution">
    <text evidence="1">The sequence shown here is derived from an EMBL/GenBank/DDBJ whole genome shotgun (WGS) entry which is preliminary data.</text>
</comment>
<gene>
    <name evidence="1" type="ORF">GCM10009544_15970</name>
</gene>
<dbReference type="EMBL" id="BAAAHB010000011">
    <property type="protein sequence ID" value="GAA0454006.1"/>
    <property type="molecule type" value="Genomic_DNA"/>
</dbReference>
<evidence type="ECO:0000313" key="2">
    <source>
        <dbReference type="Proteomes" id="UP001499895"/>
    </source>
</evidence>
<evidence type="ECO:0008006" key="3">
    <source>
        <dbReference type="Google" id="ProtNLM"/>
    </source>
</evidence>
<reference evidence="1 2" key="1">
    <citation type="journal article" date="2019" name="Int. J. Syst. Evol. Microbiol.">
        <title>The Global Catalogue of Microorganisms (GCM) 10K type strain sequencing project: providing services to taxonomists for standard genome sequencing and annotation.</title>
        <authorList>
            <consortium name="The Broad Institute Genomics Platform"/>
            <consortium name="The Broad Institute Genome Sequencing Center for Infectious Disease"/>
            <person name="Wu L."/>
            <person name="Ma J."/>
        </authorList>
    </citation>
    <scope>NUCLEOTIDE SEQUENCE [LARGE SCALE GENOMIC DNA]</scope>
    <source>
        <strain evidence="1 2">JCM 10649</strain>
    </source>
</reference>
<organism evidence="1 2">
    <name type="scientific">Streptomyces stramineus</name>
    <dbReference type="NCBI Taxonomy" id="173861"/>
    <lineage>
        <taxon>Bacteria</taxon>
        <taxon>Bacillati</taxon>
        <taxon>Actinomycetota</taxon>
        <taxon>Actinomycetes</taxon>
        <taxon>Kitasatosporales</taxon>
        <taxon>Streptomycetaceae</taxon>
        <taxon>Streptomyces</taxon>
    </lineage>
</organism>
<evidence type="ECO:0000313" key="1">
    <source>
        <dbReference type="EMBL" id="GAA0454006.1"/>
    </source>
</evidence>
<name>A0ABN0ZNS7_9ACTN</name>
<keyword evidence="2" id="KW-1185">Reference proteome</keyword>